<organism evidence="1 2">
    <name type="scientific">Cohnella boryungensis</name>
    <dbReference type="NCBI Taxonomy" id="768479"/>
    <lineage>
        <taxon>Bacteria</taxon>
        <taxon>Bacillati</taxon>
        <taxon>Bacillota</taxon>
        <taxon>Bacilli</taxon>
        <taxon>Bacillales</taxon>
        <taxon>Paenibacillaceae</taxon>
        <taxon>Cohnella</taxon>
    </lineage>
</organism>
<dbReference type="RefSeq" id="WP_204600753.1">
    <property type="nucleotide sequence ID" value="NZ_JBHSED010000003.1"/>
</dbReference>
<dbReference type="PROSITE" id="PS51257">
    <property type="entry name" value="PROKAR_LIPOPROTEIN"/>
    <property type="match status" value="1"/>
</dbReference>
<protein>
    <submittedName>
        <fullName evidence="1">Cyclic lactone autoinducer peptide</fullName>
    </submittedName>
</protein>
<evidence type="ECO:0000313" key="1">
    <source>
        <dbReference type="EMBL" id="MFC4302380.1"/>
    </source>
</evidence>
<name>A0ABV8S4V8_9BACL</name>
<keyword evidence="2" id="KW-1185">Reference proteome</keyword>
<dbReference type="InterPro" id="IPR009229">
    <property type="entry name" value="AgrD"/>
</dbReference>
<dbReference type="NCBIfam" id="TIGR04223">
    <property type="entry name" value="quorum_AgrD"/>
    <property type="match status" value="1"/>
</dbReference>
<dbReference type="Proteomes" id="UP001595755">
    <property type="component" value="Unassembled WGS sequence"/>
</dbReference>
<gene>
    <name evidence="1" type="ORF">ACFO1S_02850</name>
</gene>
<proteinExistence type="predicted"/>
<reference evidence="2" key="1">
    <citation type="journal article" date="2019" name="Int. J. Syst. Evol. Microbiol.">
        <title>The Global Catalogue of Microorganisms (GCM) 10K type strain sequencing project: providing services to taxonomists for standard genome sequencing and annotation.</title>
        <authorList>
            <consortium name="The Broad Institute Genomics Platform"/>
            <consortium name="The Broad Institute Genome Sequencing Center for Infectious Disease"/>
            <person name="Wu L."/>
            <person name="Ma J."/>
        </authorList>
    </citation>
    <scope>NUCLEOTIDE SEQUENCE [LARGE SCALE GENOMIC DNA]</scope>
    <source>
        <strain evidence="2">CGMCC 4.1641</strain>
    </source>
</reference>
<evidence type="ECO:0000313" key="2">
    <source>
        <dbReference type="Proteomes" id="UP001595755"/>
    </source>
</evidence>
<dbReference type="EMBL" id="JBHSED010000003">
    <property type="protein sequence ID" value="MFC4302380.1"/>
    <property type="molecule type" value="Genomic_DNA"/>
</dbReference>
<comment type="caution">
    <text evidence="1">The sequence shown here is derived from an EMBL/GenBank/DDBJ whole genome shotgun (WGS) entry which is preliminary data.</text>
</comment>
<sequence length="42" mass="4562">MNRRIFTVLATVLGMAATLFVTTACMGAVGHRPEVPAELMKR</sequence>
<accession>A0ABV8S4V8</accession>